<dbReference type="PANTHER" id="PTHR34315:SF1">
    <property type="entry name" value="INTRADIOL RING-CLEAVAGE DIOXYGENASES DOMAIN-CONTAINING PROTEIN-RELATED"/>
    <property type="match status" value="1"/>
</dbReference>
<comment type="caution">
    <text evidence="2">The sequence shown here is derived from an EMBL/GenBank/DDBJ whole genome shotgun (WGS) entry which is preliminary data.</text>
</comment>
<evidence type="ECO:0000313" key="3">
    <source>
        <dbReference type="Proteomes" id="UP000663843"/>
    </source>
</evidence>
<sequence>MGEGWLGRAAGYIPPCLNTLDTQVPHRLAMFSKALIVAGLLAQFVSAHFDPAPPRSVAELKRREFEANRRNEAARNCGPQIAEFNARRMAKRSLSLDRREVGPHFPRQANNTPTYQTIQNSTCVTAPEVTEGPYYVANELLRSDVRESQSGVNLVLDIGVIDTRTCTPLQDALVEIWACNATGAYSGFTTPPTRGNSMSDQFTWLRGGFATNSEGMVEFRTIYPGYYTGRTIHVHTMVQTNYQVGANGSIVSHAGQVRHMGQIYFDEGLNDQVLAHSAYQATSQRRTRNNQDGLLTAGSGNGYNAVASTSFLGSDGDVNGGILAYITLGVDTTFQGSINSNNYVTSVANPASPTGSSNSQGSNGAATSSAAWGSILLIAGNFFMQIMGL</sequence>
<organism evidence="2 3">
    <name type="scientific">Rhizoctonia solani</name>
    <dbReference type="NCBI Taxonomy" id="456999"/>
    <lineage>
        <taxon>Eukaryota</taxon>
        <taxon>Fungi</taxon>
        <taxon>Dikarya</taxon>
        <taxon>Basidiomycota</taxon>
        <taxon>Agaricomycotina</taxon>
        <taxon>Agaricomycetes</taxon>
        <taxon>Cantharellales</taxon>
        <taxon>Ceratobasidiaceae</taxon>
        <taxon>Rhizoctonia</taxon>
    </lineage>
</organism>
<dbReference type="CDD" id="cd03457">
    <property type="entry name" value="intradiol_dioxygenase_like"/>
    <property type="match status" value="1"/>
</dbReference>
<dbReference type="GO" id="GO:0008199">
    <property type="term" value="F:ferric iron binding"/>
    <property type="evidence" value="ECO:0007669"/>
    <property type="project" value="InterPro"/>
</dbReference>
<feature type="domain" description="Intradiol ring-cleavage dioxygenases" evidence="1">
    <location>
        <begin position="131"/>
        <end position="283"/>
    </location>
</feature>
<dbReference type="Pfam" id="PF00775">
    <property type="entry name" value="Dioxygenase_C"/>
    <property type="match status" value="1"/>
</dbReference>
<dbReference type="Proteomes" id="UP000663843">
    <property type="component" value="Unassembled WGS sequence"/>
</dbReference>
<reference evidence="2" key="1">
    <citation type="submission" date="2021-01" db="EMBL/GenBank/DDBJ databases">
        <authorList>
            <person name="Kaushik A."/>
        </authorList>
    </citation>
    <scope>NUCLEOTIDE SEQUENCE</scope>
    <source>
        <strain evidence="2">AG2-2IIIB</strain>
    </source>
</reference>
<evidence type="ECO:0000259" key="1">
    <source>
        <dbReference type="Pfam" id="PF00775"/>
    </source>
</evidence>
<dbReference type="SUPFAM" id="SSF49482">
    <property type="entry name" value="Aromatic compound dioxygenase"/>
    <property type="match status" value="1"/>
</dbReference>
<accession>A0A8H2XDJ9</accession>
<dbReference type="EMBL" id="CAJMWT010001865">
    <property type="protein sequence ID" value="CAE6423411.1"/>
    <property type="molecule type" value="Genomic_DNA"/>
</dbReference>
<dbReference type="InterPro" id="IPR015889">
    <property type="entry name" value="Intradiol_dOase_core"/>
</dbReference>
<proteinExistence type="predicted"/>
<name>A0A8H2XDJ9_9AGAM</name>
<dbReference type="PANTHER" id="PTHR34315">
    <property type="match status" value="1"/>
</dbReference>
<protein>
    <recommendedName>
        <fullName evidence="1">Intradiol ring-cleavage dioxygenases domain-containing protein</fullName>
    </recommendedName>
</protein>
<dbReference type="Gene3D" id="2.60.130.10">
    <property type="entry name" value="Aromatic compound dioxygenase"/>
    <property type="match status" value="1"/>
</dbReference>
<evidence type="ECO:0000313" key="2">
    <source>
        <dbReference type="EMBL" id="CAE6423411.1"/>
    </source>
</evidence>
<dbReference type="AlphaFoldDB" id="A0A8H2XDJ9"/>
<gene>
    <name evidence="2" type="ORF">RDB_LOCUS55796</name>
</gene>
<dbReference type="InterPro" id="IPR000627">
    <property type="entry name" value="Intradiol_dOase_C"/>
</dbReference>
<dbReference type="GO" id="GO:0016702">
    <property type="term" value="F:oxidoreductase activity, acting on single donors with incorporation of molecular oxygen, incorporation of two atoms of oxygen"/>
    <property type="evidence" value="ECO:0007669"/>
    <property type="project" value="InterPro"/>
</dbReference>